<dbReference type="KEGG" id="hai:109387351"/>
<dbReference type="OrthoDB" id="9446450at2759"/>
<gene>
    <name evidence="4" type="primary">CCDC54</name>
</gene>
<dbReference type="PANTHER" id="PTHR37880">
    <property type="entry name" value="COILED-COIL DOMAIN-CONTAINING PROTEIN 54"/>
    <property type="match status" value="1"/>
</dbReference>
<protein>
    <submittedName>
        <fullName evidence="4">Coiled-coil domain-containing protein 54</fullName>
    </submittedName>
</protein>
<dbReference type="Proteomes" id="UP000694851">
    <property type="component" value="Unplaced"/>
</dbReference>
<dbReference type="PANTHER" id="PTHR37880:SF1">
    <property type="entry name" value="COILED-COIL DOMAIN-CONTAINING PROTEIN 54"/>
    <property type="match status" value="1"/>
</dbReference>
<evidence type="ECO:0000313" key="4">
    <source>
        <dbReference type="RefSeq" id="XP_019506719.1"/>
    </source>
</evidence>
<keyword evidence="2" id="KW-0472">Membrane</keyword>
<evidence type="ECO:0000256" key="1">
    <source>
        <dbReference type="SAM" id="MobiDB-lite"/>
    </source>
</evidence>
<name>A0A8B7S109_HIPAR</name>
<proteinExistence type="predicted"/>
<dbReference type="CTD" id="84692"/>
<evidence type="ECO:0000313" key="3">
    <source>
        <dbReference type="Proteomes" id="UP000694851"/>
    </source>
</evidence>
<evidence type="ECO:0000256" key="2">
    <source>
        <dbReference type="SAM" id="Phobius"/>
    </source>
</evidence>
<feature type="compositionally biased region" description="Basic and acidic residues" evidence="1">
    <location>
        <begin position="186"/>
        <end position="198"/>
    </location>
</feature>
<dbReference type="AlphaFoldDB" id="A0A8B7S109"/>
<dbReference type="GeneID" id="109387351"/>
<keyword evidence="2" id="KW-1133">Transmembrane helix</keyword>
<keyword evidence="3" id="KW-1185">Reference proteome</keyword>
<dbReference type="RefSeq" id="XP_019506719.1">
    <property type="nucleotide sequence ID" value="XM_019651174.1"/>
</dbReference>
<organism evidence="3 4">
    <name type="scientific">Hipposideros armiger</name>
    <name type="common">Great Himalayan leaf-nosed bat</name>
    <dbReference type="NCBI Taxonomy" id="186990"/>
    <lineage>
        <taxon>Eukaryota</taxon>
        <taxon>Metazoa</taxon>
        <taxon>Chordata</taxon>
        <taxon>Craniata</taxon>
        <taxon>Vertebrata</taxon>
        <taxon>Euteleostomi</taxon>
        <taxon>Mammalia</taxon>
        <taxon>Eutheria</taxon>
        <taxon>Laurasiatheria</taxon>
        <taxon>Chiroptera</taxon>
        <taxon>Yinpterochiroptera</taxon>
        <taxon>Rhinolophoidea</taxon>
        <taxon>Hipposideridae</taxon>
        <taxon>Hipposideros</taxon>
    </lineage>
</organism>
<reference evidence="4" key="1">
    <citation type="submission" date="2025-08" db="UniProtKB">
        <authorList>
            <consortium name="RefSeq"/>
        </authorList>
    </citation>
    <scope>IDENTIFICATION</scope>
    <source>
        <tissue evidence="4">Muscle</tissue>
    </source>
</reference>
<feature type="transmembrane region" description="Helical" evidence="2">
    <location>
        <begin position="295"/>
        <end position="317"/>
    </location>
</feature>
<keyword evidence="2" id="KW-0812">Transmembrane</keyword>
<feature type="region of interest" description="Disordered" evidence="1">
    <location>
        <begin position="177"/>
        <end position="198"/>
    </location>
</feature>
<dbReference type="InterPro" id="IPR037758">
    <property type="entry name" value="CCDC54"/>
</dbReference>
<accession>A0A8B7S109</accession>
<sequence length="327" mass="37972">MYKLQTKRIKAAAEQMWTSSLSKIRQFLKNVYHKCNNQLLDSTRNSRMTSYDCDQDDISSEEEMNLTVILQDIKTAQIELLRQMTDIVSVISKTQGKTDFYQEQLKVLETRKNVNEGRQCIITKDIFSMKEDIDALKKKVTELENQNSCSSMHCLEILEGEKGKEVMELLHKLTQPETLKNTSASKESETSSAEPERMLSCHKPTDHFEEKTISPQIKILKKNNHQNALSFERAKPNIYIYPDFSTWIKLTFVHGGKWRFFLSATKLEEFIQWFLSRPTIPPEEPQLTTQRYRPFAGPIVSLTTICLSVINYIYCLFGSSKEEVTRL</sequence>